<organism evidence="5 6">
    <name type="scientific">Asticcacaulis biprosthecium C19</name>
    <dbReference type="NCBI Taxonomy" id="715226"/>
    <lineage>
        <taxon>Bacteria</taxon>
        <taxon>Pseudomonadati</taxon>
        <taxon>Pseudomonadota</taxon>
        <taxon>Alphaproteobacteria</taxon>
        <taxon>Caulobacterales</taxon>
        <taxon>Caulobacteraceae</taxon>
        <taxon>Asticcacaulis</taxon>
    </lineage>
</organism>
<dbReference type="Proteomes" id="UP000006512">
    <property type="component" value="Unassembled WGS sequence"/>
</dbReference>
<reference evidence="6" key="1">
    <citation type="submission" date="2011-03" db="EMBL/GenBank/DDBJ databases">
        <title>Draft genome sequence of Brevundimonas diminuta.</title>
        <authorList>
            <person name="Brown P.J.B."/>
            <person name="Buechlein A."/>
            <person name="Hemmerich C."/>
            <person name="Brun Y.V."/>
        </authorList>
    </citation>
    <scope>NUCLEOTIDE SEQUENCE [LARGE SCALE GENOMIC DNA]</scope>
    <source>
        <strain evidence="6">C19</strain>
    </source>
</reference>
<gene>
    <name evidence="5" type="ORF">ABI_29070</name>
</gene>
<dbReference type="Pfam" id="PF01408">
    <property type="entry name" value="GFO_IDH_MocA"/>
    <property type="match status" value="1"/>
</dbReference>
<evidence type="ECO:0000256" key="1">
    <source>
        <dbReference type="ARBA" id="ARBA00023002"/>
    </source>
</evidence>
<dbReference type="RefSeq" id="WP_006273692.1">
    <property type="nucleotide sequence ID" value="NZ_GL883078.1"/>
</dbReference>
<dbReference type="eggNOG" id="COG0673">
    <property type="taxonomic scope" value="Bacteria"/>
</dbReference>
<protein>
    <submittedName>
        <fullName evidence="5">Oxidoreductase family, NAD-binding Rossmann fold family protein</fullName>
    </submittedName>
</protein>
<dbReference type="PANTHER" id="PTHR43818:SF11">
    <property type="entry name" value="BCDNA.GH03377"/>
    <property type="match status" value="1"/>
</dbReference>
<dbReference type="STRING" id="715226.ABI_29070"/>
<name>F4QMP9_9CAUL</name>
<dbReference type="AlphaFoldDB" id="F4QMP9"/>
<feature type="domain" description="GFO/IDH/MocA-like oxidoreductase" evidence="4">
    <location>
        <begin position="135"/>
        <end position="263"/>
    </location>
</feature>
<dbReference type="PANTHER" id="PTHR43818">
    <property type="entry name" value="BCDNA.GH03377"/>
    <property type="match status" value="1"/>
</dbReference>
<dbReference type="Gene3D" id="3.40.50.720">
    <property type="entry name" value="NAD(P)-binding Rossmann-like Domain"/>
    <property type="match status" value="1"/>
</dbReference>
<evidence type="ECO:0000256" key="2">
    <source>
        <dbReference type="SAM" id="MobiDB-lite"/>
    </source>
</evidence>
<dbReference type="EMBL" id="GL883078">
    <property type="protein sequence ID" value="EGF91490.1"/>
    <property type="molecule type" value="Genomic_DNA"/>
</dbReference>
<evidence type="ECO:0000313" key="6">
    <source>
        <dbReference type="Proteomes" id="UP000006512"/>
    </source>
</evidence>
<dbReference type="InterPro" id="IPR050463">
    <property type="entry name" value="Gfo/Idh/MocA_oxidrdct_glycsds"/>
</dbReference>
<evidence type="ECO:0000259" key="4">
    <source>
        <dbReference type="Pfam" id="PF22725"/>
    </source>
</evidence>
<keyword evidence="6" id="KW-1185">Reference proteome</keyword>
<sequence length="360" mass="38503">MTKLLRMGLAGGGPGSFIGAVHVMAAQLDRRIVLAGGVFSRDPVKSAEGAAHYGVKSWTSIDAMLSSGEVDFVCVATPNDSHFAIAQKALTSGVHVMSDKPATLTLAEAKSLRDVVRATGKQYGLTHTYTGYPLVREARQLVADGVLGRVRKIVVEYSQGWLTEAVSNKQADWRTDPSRSGLGGCSGDIGTHAFQLAEFVSGLTATELYADLGKVVPGRALDDDCNILLRYDNGARGVLIASQIAAGDRNGLRLRVYGEKGGLDWRQELPNTLTLNRHDGPTEVRHAGSSYLLPVAQAGTRLPAGHPKAMSRPSLIFTRISPIRSPRARLPWSRVSRTASAAWPSSPPRCNRVTAGNGWP</sequence>
<dbReference type="GO" id="GO:0000166">
    <property type="term" value="F:nucleotide binding"/>
    <property type="evidence" value="ECO:0007669"/>
    <property type="project" value="InterPro"/>
</dbReference>
<dbReference type="SUPFAM" id="SSF51735">
    <property type="entry name" value="NAD(P)-binding Rossmann-fold domains"/>
    <property type="match status" value="1"/>
</dbReference>
<dbReference type="GO" id="GO:0016491">
    <property type="term" value="F:oxidoreductase activity"/>
    <property type="evidence" value="ECO:0007669"/>
    <property type="project" value="UniProtKB-KW"/>
</dbReference>
<dbReference type="InterPro" id="IPR055170">
    <property type="entry name" value="GFO_IDH_MocA-like_dom"/>
</dbReference>
<dbReference type="InterPro" id="IPR000683">
    <property type="entry name" value="Gfo/Idh/MocA-like_OxRdtase_N"/>
</dbReference>
<feature type="region of interest" description="Disordered" evidence="2">
    <location>
        <begin position="341"/>
        <end position="360"/>
    </location>
</feature>
<keyword evidence="1" id="KW-0560">Oxidoreductase</keyword>
<dbReference type="Pfam" id="PF22725">
    <property type="entry name" value="GFO_IDH_MocA_C3"/>
    <property type="match status" value="1"/>
</dbReference>
<accession>F4QMP9</accession>
<dbReference type="HOGENOM" id="CLU_023194_17_1_5"/>
<dbReference type="SUPFAM" id="SSF55347">
    <property type="entry name" value="Glyceraldehyde-3-phosphate dehydrogenase-like, C-terminal domain"/>
    <property type="match status" value="1"/>
</dbReference>
<proteinExistence type="predicted"/>
<feature type="domain" description="Gfo/Idh/MocA-like oxidoreductase N-terminal" evidence="3">
    <location>
        <begin position="15"/>
        <end position="126"/>
    </location>
</feature>
<evidence type="ECO:0000313" key="5">
    <source>
        <dbReference type="EMBL" id="EGF91490.1"/>
    </source>
</evidence>
<dbReference type="Gene3D" id="3.30.360.10">
    <property type="entry name" value="Dihydrodipicolinate Reductase, domain 2"/>
    <property type="match status" value="1"/>
</dbReference>
<evidence type="ECO:0000259" key="3">
    <source>
        <dbReference type="Pfam" id="PF01408"/>
    </source>
</evidence>
<dbReference type="InterPro" id="IPR036291">
    <property type="entry name" value="NAD(P)-bd_dom_sf"/>
</dbReference>